<dbReference type="SUPFAM" id="SSF52058">
    <property type="entry name" value="L domain-like"/>
    <property type="match status" value="1"/>
</dbReference>
<dbReference type="PROSITE" id="PS00107">
    <property type="entry name" value="PROTEIN_KINASE_ATP"/>
    <property type="match status" value="1"/>
</dbReference>
<dbReference type="Gene3D" id="3.30.200.20">
    <property type="entry name" value="Phosphorylase Kinase, domain 1"/>
    <property type="match status" value="1"/>
</dbReference>
<evidence type="ECO:0000313" key="6">
    <source>
        <dbReference type="Proteomes" id="UP000198942"/>
    </source>
</evidence>
<dbReference type="InterPro" id="IPR001611">
    <property type="entry name" value="Leu-rich_rpt"/>
</dbReference>
<dbReference type="GO" id="GO:0004672">
    <property type="term" value="F:protein kinase activity"/>
    <property type="evidence" value="ECO:0007669"/>
    <property type="project" value="InterPro"/>
</dbReference>
<dbReference type="SUPFAM" id="SSF56112">
    <property type="entry name" value="Protein kinase-like (PK-like)"/>
    <property type="match status" value="1"/>
</dbReference>
<dbReference type="PROSITE" id="PS51450">
    <property type="entry name" value="LRR"/>
    <property type="match status" value="1"/>
</dbReference>
<dbReference type="InterPro" id="IPR001245">
    <property type="entry name" value="Ser-Thr/Tyr_kinase_cat_dom"/>
</dbReference>
<dbReference type="InterPro" id="IPR017441">
    <property type="entry name" value="Protein_kinase_ATP_BS"/>
</dbReference>
<dbReference type="InterPro" id="IPR003591">
    <property type="entry name" value="Leu-rich_rpt_typical-subtyp"/>
</dbReference>
<protein>
    <submittedName>
        <fullName evidence="5">Protein tyrosine kinase</fullName>
    </submittedName>
</protein>
<dbReference type="SMART" id="SM00369">
    <property type="entry name" value="LRR_TYP"/>
    <property type="match status" value="3"/>
</dbReference>
<dbReference type="Gene3D" id="1.10.510.10">
    <property type="entry name" value="Transferase(Phosphotransferase) domain 1"/>
    <property type="match status" value="1"/>
</dbReference>
<keyword evidence="3" id="KW-0067">ATP-binding</keyword>
<keyword evidence="3" id="KW-0547">Nucleotide-binding</keyword>
<dbReference type="Pfam" id="PF00560">
    <property type="entry name" value="LRR_1"/>
    <property type="match status" value="1"/>
</dbReference>
<dbReference type="PROSITE" id="PS50011">
    <property type="entry name" value="PROTEIN_KINASE_DOM"/>
    <property type="match status" value="1"/>
</dbReference>
<dbReference type="Proteomes" id="UP000198942">
    <property type="component" value="Unassembled WGS sequence"/>
</dbReference>
<dbReference type="InterPro" id="IPR000719">
    <property type="entry name" value="Prot_kinase_dom"/>
</dbReference>
<dbReference type="AlphaFoldDB" id="A0A1H8QPT8"/>
<dbReference type="OrthoDB" id="8532199at2"/>
<dbReference type="GO" id="GO:0005524">
    <property type="term" value="F:ATP binding"/>
    <property type="evidence" value="ECO:0007669"/>
    <property type="project" value="UniProtKB-UniRule"/>
</dbReference>
<feature type="domain" description="Protein kinase" evidence="4">
    <location>
        <begin position="202"/>
        <end position="439"/>
    </location>
</feature>
<dbReference type="Pfam" id="PF07714">
    <property type="entry name" value="PK_Tyr_Ser-Thr"/>
    <property type="match status" value="1"/>
</dbReference>
<dbReference type="RefSeq" id="WP_091216507.1">
    <property type="nucleotide sequence ID" value="NZ_FOCL01000009.1"/>
</dbReference>
<accession>A0A1H8QPT8</accession>
<dbReference type="Pfam" id="PF13855">
    <property type="entry name" value="LRR_8"/>
    <property type="match status" value="1"/>
</dbReference>
<evidence type="ECO:0000313" key="5">
    <source>
        <dbReference type="EMBL" id="SEO56066.1"/>
    </source>
</evidence>
<reference evidence="6" key="1">
    <citation type="submission" date="2016-10" db="EMBL/GenBank/DDBJ databases">
        <authorList>
            <person name="Varghese N."/>
            <person name="Submissions S."/>
        </authorList>
    </citation>
    <scope>NUCLEOTIDE SEQUENCE [LARGE SCALE GENOMIC DNA]</scope>
    <source>
        <strain evidence="6">Gh-48</strain>
    </source>
</reference>
<evidence type="ECO:0000256" key="3">
    <source>
        <dbReference type="PROSITE-ProRule" id="PRU10141"/>
    </source>
</evidence>
<keyword evidence="5" id="KW-0808">Transferase</keyword>
<dbReference type="SMART" id="SM00364">
    <property type="entry name" value="LRR_BAC"/>
    <property type="match status" value="4"/>
</dbReference>
<dbReference type="InterPro" id="IPR050216">
    <property type="entry name" value="LRR_domain-containing"/>
</dbReference>
<dbReference type="InterPro" id="IPR032675">
    <property type="entry name" value="LRR_dom_sf"/>
</dbReference>
<dbReference type="PANTHER" id="PTHR48051">
    <property type="match status" value="1"/>
</dbReference>
<evidence type="ECO:0000256" key="2">
    <source>
        <dbReference type="ARBA" id="ARBA00022737"/>
    </source>
</evidence>
<evidence type="ECO:0000259" key="4">
    <source>
        <dbReference type="PROSITE" id="PS50011"/>
    </source>
</evidence>
<gene>
    <name evidence="5" type="ORF">SAMN05192574_10990</name>
</gene>
<keyword evidence="5" id="KW-0418">Kinase</keyword>
<dbReference type="GO" id="GO:0005737">
    <property type="term" value="C:cytoplasm"/>
    <property type="evidence" value="ECO:0007669"/>
    <property type="project" value="TreeGrafter"/>
</dbReference>
<dbReference type="Gene3D" id="3.80.10.10">
    <property type="entry name" value="Ribonuclease Inhibitor"/>
    <property type="match status" value="2"/>
</dbReference>
<keyword evidence="2" id="KW-0677">Repeat</keyword>
<dbReference type="EMBL" id="FOCL01000009">
    <property type="protein sequence ID" value="SEO56066.1"/>
    <property type="molecule type" value="Genomic_DNA"/>
</dbReference>
<dbReference type="PANTHER" id="PTHR48051:SF1">
    <property type="entry name" value="RAS SUPPRESSOR PROTEIN 1"/>
    <property type="match status" value="1"/>
</dbReference>
<sequence>MQTLKQLQNGELKGAVSLKLSESLSHFPVEIFELADTLEYLDLSFNNLSSLPADFGRLQELKIFFCSENQFKILPDVLADCPLLDIVGFKSNRIETVPPKSVNTNLRWLILTNNQIMALPGEIGNCSRMQKLMLAGNKLTELPTSLASCLNLELLRISANQLNEFPEWLLSIPKLSWLAFSGNPFSYKPTVQPLELIDSYELEINQLLGEGASGVISKATWKHDNEISEVAVKIFKGAVTSDGLPEDEMNACITAGNHEGLVELIGQISNHPEGKKGLVMKLIPQTFYNLGMPPSLVSCTRDVFKPGMGLSPAHILKIASTIASVAEHLHSNGIMHSDLYAHNILVDDDANTLFSDFGAACFYDLSDTGTAKKLELLEVRAYGCLLDDLISLCNEADSRLILKLEELRDACMSDNMENRPPFQVLNRDLMVLDREHFVL</sequence>
<organism evidence="5 6">
    <name type="scientific">Mucilaginibacter gossypiicola</name>
    <dbReference type="NCBI Taxonomy" id="551995"/>
    <lineage>
        <taxon>Bacteria</taxon>
        <taxon>Pseudomonadati</taxon>
        <taxon>Bacteroidota</taxon>
        <taxon>Sphingobacteriia</taxon>
        <taxon>Sphingobacteriales</taxon>
        <taxon>Sphingobacteriaceae</taxon>
        <taxon>Mucilaginibacter</taxon>
    </lineage>
</organism>
<dbReference type="InterPro" id="IPR011009">
    <property type="entry name" value="Kinase-like_dom_sf"/>
</dbReference>
<name>A0A1H8QPT8_9SPHI</name>
<feature type="binding site" evidence="3">
    <location>
        <position position="233"/>
    </location>
    <ligand>
        <name>ATP</name>
        <dbReference type="ChEBI" id="CHEBI:30616"/>
    </ligand>
</feature>
<keyword evidence="1" id="KW-0433">Leucine-rich repeat</keyword>
<keyword evidence="6" id="KW-1185">Reference proteome</keyword>
<proteinExistence type="predicted"/>
<evidence type="ECO:0000256" key="1">
    <source>
        <dbReference type="ARBA" id="ARBA00022614"/>
    </source>
</evidence>